<organism evidence="1 2">
    <name type="scientific">Lindgomyces ingoldianus</name>
    <dbReference type="NCBI Taxonomy" id="673940"/>
    <lineage>
        <taxon>Eukaryota</taxon>
        <taxon>Fungi</taxon>
        <taxon>Dikarya</taxon>
        <taxon>Ascomycota</taxon>
        <taxon>Pezizomycotina</taxon>
        <taxon>Dothideomycetes</taxon>
        <taxon>Pleosporomycetidae</taxon>
        <taxon>Pleosporales</taxon>
        <taxon>Lindgomycetaceae</taxon>
        <taxon>Lindgomyces</taxon>
    </lineage>
</organism>
<reference evidence="1" key="1">
    <citation type="journal article" date="2020" name="Stud. Mycol.">
        <title>101 Dothideomycetes genomes: a test case for predicting lifestyles and emergence of pathogens.</title>
        <authorList>
            <person name="Haridas S."/>
            <person name="Albert R."/>
            <person name="Binder M."/>
            <person name="Bloem J."/>
            <person name="Labutti K."/>
            <person name="Salamov A."/>
            <person name="Andreopoulos B."/>
            <person name="Baker S."/>
            <person name="Barry K."/>
            <person name="Bills G."/>
            <person name="Bluhm B."/>
            <person name="Cannon C."/>
            <person name="Castanera R."/>
            <person name="Culley D."/>
            <person name="Daum C."/>
            <person name="Ezra D."/>
            <person name="Gonzalez J."/>
            <person name="Henrissat B."/>
            <person name="Kuo A."/>
            <person name="Liang C."/>
            <person name="Lipzen A."/>
            <person name="Lutzoni F."/>
            <person name="Magnuson J."/>
            <person name="Mondo S."/>
            <person name="Nolan M."/>
            <person name="Ohm R."/>
            <person name="Pangilinan J."/>
            <person name="Park H.-J."/>
            <person name="Ramirez L."/>
            <person name="Alfaro M."/>
            <person name="Sun H."/>
            <person name="Tritt A."/>
            <person name="Yoshinaga Y."/>
            <person name="Zwiers L.-H."/>
            <person name="Turgeon B."/>
            <person name="Goodwin S."/>
            <person name="Spatafora J."/>
            <person name="Crous P."/>
            <person name="Grigoriev I."/>
        </authorList>
    </citation>
    <scope>NUCLEOTIDE SEQUENCE</scope>
    <source>
        <strain evidence="1">ATCC 200398</strain>
    </source>
</reference>
<dbReference type="EMBL" id="MU003496">
    <property type="protein sequence ID" value="KAF2475285.1"/>
    <property type="molecule type" value="Genomic_DNA"/>
</dbReference>
<keyword evidence="2" id="KW-1185">Reference proteome</keyword>
<accession>A0ACB6R965</accession>
<evidence type="ECO:0000313" key="2">
    <source>
        <dbReference type="Proteomes" id="UP000799755"/>
    </source>
</evidence>
<dbReference type="Proteomes" id="UP000799755">
    <property type="component" value="Unassembled WGS sequence"/>
</dbReference>
<protein>
    <submittedName>
        <fullName evidence="1">Uncharacterized protein</fullName>
    </submittedName>
</protein>
<proteinExistence type="predicted"/>
<name>A0ACB6R965_9PLEO</name>
<comment type="caution">
    <text evidence="1">The sequence shown here is derived from an EMBL/GenBank/DDBJ whole genome shotgun (WGS) entry which is preliminary data.</text>
</comment>
<gene>
    <name evidence="1" type="ORF">BDR25DRAFT_391492</name>
</gene>
<sequence>MHAGILPRVAPNTFSWVLVLCASLTLELTLSHTTPRVIILPPQLSSFCIVFLSPPLIQTPLFFLLNNLRCLKRKSPKSTWTNLPQTDDLVEKDSSENHLAVSVGEATEAEPLECEAAKDSGDPPPDNSNSEKLFETEIVDEKYLQQEDCEKINTEAKDQPENLQVPVGTEESTSTNPEVESVEPAEPIVDQTGDVDTQGDVRDSITPEPENLAPEQPDTPVEEIQESGSDKAIQEPQIPTVTELTEGAKAEAALDNTQAEESSILPEQEVVRESTENTKSDETASELISDLTTESTIIEDQPSSQADISGNSETISESTKSAPAEPKLEEQVTPPSFETQVTENIEANDAQDPGLDPSEIPETSQPEASKMPKAEQEAVADDGPQTEGNPNDNLELKALEEPIEPSGEGQLPDAQDAAPEILGVSANPDIESMVESKPVEIDAEAAEPRETEQGEGNEEPQTEQGGGSENISALEPTMVESSPEPALEQGREREENVGQVKETTLENQSTDPLLQAEKAETSPRLENEKLDKSTEPEDLPTVDLCECGNQENEPNIGEGDTRDSPRMVEPLTEQSNEESPGVVTQVAGQESVDEPLAPEPQKEQEVTETSALKTPAELEQTEPEAKIEPEAVEAPTEESPVEMAIEPQAPQIAEEPKQEEGNLPAVEDIEVPVVEEVVRDTKQEDAHEEPEKQEEIQEESKQDEAREEPKQESVPEEPQQAEAQEELNQENVPDEPKQAEAQEELIQEDVPEEPNQEDVRKEPRQEEIQAEQEVTAVPEAAQEVLPVKPEQEEASAPKEIESATQEGPQDDPPPPSTPLNESAVVDEPAPEESPASPSKEKRRRRHSHSQHDSKHRSHRRRESNSSNQERPALNTFAMMAAAKFGGSARKRRDSMTSKDDTGRGKGKAREHVKDDEREKSSSKEREHRERSHRHRERGDDKENKRRVLEAKEAEIERRKRHETRRAEKERPAREEEEAAEEERRQRREEHRAAKKAEAERLQQLENERIAKDEERRIRHEERRKRHEAEKEARRAEREAEREKAEQTERDEEEARRLRRQRRAEREKEKLVASKAKKTEVEQPQQEPRDAARRAAEEDDEVAPPSPVSPRGLTRRNTVRERLQEPPSSQQRTRRNSLLSGLSLFGRSKTEPVVPTSKSIKPVARVKTDPVEKERSSSSRQSSGDSRERAERPHRPRRPSHSHHHRTFRSAEEEVDYRRKKEERRASRTVKERDLEMSGGRDGGISLANPEPVLEPMPEVEPEQPRSPLINEAAAVVGVGSTSSAERRERRRQSKRVSIAEHGQPRSRRISVVEKERPVSRRVQTNRPVSREAETDRPRTKHGEDRPKGPRRSDTNRSGHHGDSRKKKDEGGLFVPIRYVSGYIRCALHCWEVFGWGGILYKYDFRDMASFIAASAARFLYSASLTLAFQDVYIVLFFCEYYYHDLMNSFQLFSLPHPPGLALCVILCCGNPAPLDEKKSKTPSTLRLATRNTSNYLEQKGGMEKSQSNSNFVVAVVDQTALVIWLNVWLVRDFPVERFWRLFGFYRQRKDFGREHMGKWVGKRQEGQEVQKRLPKRLGFSLTPLEIRFRMAGRAYENKPAGPEHGQSGGRVLFWYGASGAATLCGEAQAPVQNGLAWLQFTHAITLHLIPVPLLSNHLAFIATNLVFGIANSLASFEEVLLKAQRLTIMLFEMQNGTKIEMFNNRNAENTSNYFVQRRLWWSDDISGGNGGLSLLHLGKPTRSSVCEDLIRIDIVTCCTKKTLGRHALAKFKPSTLTRSYGILMPAELTAHLEMSSSNIILFEMKKYRNRVEEVTSSLENHLQPLGEPTCSAGSGQISIHNPIIQKQQSSRTPFTYPN</sequence>
<evidence type="ECO:0000313" key="1">
    <source>
        <dbReference type="EMBL" id="KAF2475285.1"/>
    </source>
</evidence>